<dbReference type="PROSITE" id="PS50977">
    <property type="entry name" value="HTH_TETR_2"/>
    <property type="match status" value="1"/>
</dbReference>
<dbReference type="AlphaFoldDB" id="A0A7D6HMV3"/>
<dbReference type="PANTHER" id="PTHR30055">
    <property type="entry name" value="HTH-TYPE TRANSCRIPTIONAL REGULATOR RUTR"/>
    <property type="match status" value="1"/>
</dbReference>
<dbReference type="SUPFAM" id="SSF46689">
    <property type="entry name" value="Homeodomain-like"/>
    <property type="match status" value="1"/>
</dbReference>
<evidence type="ECO:0000259" key="4">
    <source>
        <dbReference type="PROSITE" id="PS50977"/>
    </source>
</evidence>
<evidence type="ECO:0000256" key="3">
    <source>
        <dbReference type="SAM" id="MobiDB-lite"/>
    </source>
</evidence>
<dbReference type="Gene3D" id="1.10.10.60">
    <property type="entry name" value="Homeodomain-like"/>
    <property type="match status" value="1"/>
</dbReference>
<dbReference type="KEGG" id="mgor:H0P51_20595"/>
<dbReference type="InterPro" id="IPR050109">
    <property type="entry name" value="HTH-type_TetR-like_transc_reg"/>
</dbReference>
<evidence type="ECO:0000256" key="2">
    <source>
        <dbReference type="PROSITE-ProRule" id="PRU00335"/>
    </source>
</evidence>
<dbReference type="InterPro" id="IPR009057">
    <property type="entry name" value="Homeodomain-like_sf"/>
</dbReference>
<protein>
    <submittedName>
        <fullName evidence="5">TetR/AcrR family transcriptional regulator</fullName>
    </submittedName>
</protein>
<dbReference type="RefSeq" id="WP_180914733.1">
    <property type="nucleotide sequence ID" value="NZ_CP059165.1"/>
</dbReference>
<name>A0A7D6HMV3_9MYCO</name>
<evidence type="ECO:0000313" key="6">
    <source>
        <dbReference type="Proteomes" id="UP000510682"/>
    </source>
</evidence>
<reference evidence="6" key="3">
    <citation type="submission" date="2023-07" db="EMBL/GenBank/DDBJ databases">
        <title>Description of Mycobacterium gordonae subsp. intergordonae subsp.nov. and Mycobacterium gordonae subsp. gordonae subsp. nov.</title>
        <authorList>
            <person name="Huang H."/>
        </authorList>
    </citation>
    <scope>NUCLEOTIDE SEQUENCE [LARGE SCALE GENOMIC DNA]</scope>
    <source>
        <strain evidence="6">24</strain>
    </source>
</reference>
<feature type="region of interest" description="Disordered" evidence="3">
    <location>
        <begin position="1"/>
        <end position="24"/>
    </location>
</feature>
<dbReference type="PANTHER" id="PTHR30055:SF146">
    <property type="entry name" value="HTH-TYPE TRANSCRIPTIONAL DUAL REGULATOR CECR"/>
    <property type="match status" value="1"/>
</dbReference>
<dbReference type="InterPro" id="IPR001647">
    <property type="entry name" value="HTH_TetR"/>
</dbReference>
<dbReference type="Pfam" id="PF17932">
    <property type="entry name" value="TetR_C_24"/>
    <property type="match status" value="1"/>
</dbReference>
<dbReference type="InterPro" id="IPR036271">
    <property type="entry name" value="Tet_transcr_reg_TetR-rel_C_sf"/>
</dbReference>
<dbReference type="InterPro" id="IPR041490">
    <property type="entry name" value="KstR2_TetR_C"/>
</dbReference>
<evidence type="ECO:0000256" key="1">
    <source>
        <dbReference type="ARBA" id="ARBA00023125"/>
    </source>
</evidence>
<dbReference type="PRINTS" id="PR00455">
    <property type="entry name" value="HTHTETR"/>
</dbReference>
<proteinExistence type="predicted"/>
<feature type="domain" description="HTH tetR-type" evidence="4">
    <location>
        <begin position="29"/>
        <end position="89"/>
    </location>
</feature>
<dbReference type="Gene3D" id="1.10.357.10">
    <property type="entry name" value="Tetracycline Repressor, domain 2"/>
    <property type="match status" value="1"/>
</dbReference>
<keyword evidence="6" id="KW-1185">Reference proteome</keyword>
<feature type="DNA-binding region" description="H-T-H motif" evidence="2">
    <location>
        <begin position="52"/>
        <end position="71"/>
    </location>
</feature>
<dbReference type="Proteomes" id="UP000510682">
    <property type="component" value="Chromosome"/>
</dbReference>
<reference evidence="5 6" key="2">
    <citation type="submission" date="2020-07" db="EMBL/GenBank/DDBJ databases">
        <authorList>
            <person name="Yu X."/>
        </authorList>
    </citation>
    <scope>NUCLEOTIDE SEQUENCE [LARGE SCALE GENOMIC DNA]</scope>
    <source>
        <strain evidence="6">24</strain>
    </source>
</reference>
<dbReference type="Pfam" id="PF00440">
    <property type="entry name" value="TetR_N"/>
    <property type="match status" value="1"/>
</dbReference>
<evidence type="ECO:0000313" key="5">
    <source>
        <dbReference type="EMBL" id="QLL06151.1"/>
    </source>
</evidence>
<gene>
    <name evidence="5" type="ORF">H0P51_20595</name>
</gene>
<sequence length="248" mass="27049">MTRQVNKVAPTDTPAVASTGSAATPARRDLFERELFEKASQLFASKGFSGTTLQDIANALGVSRPSLYHYIRSKDELLERVVCDMAEISDKRIGALLADSAHGPVDKLRAIVVAMTEMVGTHPAHFRILLQNESSLTGELAERHRRSRNAALSAVMSIIEDGKRQALFRPVDTRTAAFTLIGGMNWVVFWHRDGDLATISAEIADMAVRSLAVPDPNTVDGPEELIDLARETLDRLEATLRGQGGADR</sequence>
<dbReference type="GO" id="GO:0003700">
    <property type="term" value="F:DNA-binding transcription factor activity"/>
    <property type="evidence" value="ECO:0007669"/>
    <property type="project" value="TreeGrafter"/>
</dbReference>
<dbReference type="SUPFAM" id="SSF48498">
    <property type="entry name" value="Tetracyclin repressor-like, C-terminal domain"/>
    <property type="match status" value="1"/>
</dbReference>
<reference evidence="6" key="1">
    <citation type="submission" date="2020-07" db="EMBL/GenBank/DDBJ databases">
        <title>Description of Mycobacterium gordonae subsp. intergordonae subsp.nov. and Mycobacterium gordonae subsp. gordonae subsp. nov.</title>
        <authorList>
            <person name="Yu X."/>
        </authorList>
    </citation>
    <scope>NUCLEOTIDE SEQUENCE [LARGE SCALE GENOMIC DNA]</scope>
    <source>
        <strain evidence="6">24</strain>
    </source>
</reference>
<accession>A0A7D6HMV3</accession>
<organism evidence="5 6">
    <name type="scientific">Mycobacterium vicinigordonae</name>
    <dbReference type="NCBI Taxonomy" id="1719132"/>
    <lineage>
        <taxon>Bacteria</taxon>
        <taxon>Bacillati</taxon>
        <taxon>Actinomycetota</taxon>
        <taxon>Actinomycetes</taxon>
        <taxon>Mycobacteriales</taxon>
        <taxon>Mycobacteriaceae</taxon>
        <taxon>Mycobacterium</taxon>
    </lineage>
</organism>
<dbReference type="GO" id="GO:0000976">
    <property type="term" value="F:transcription cis-regulatory region binding"/>
    <property type="evidence" value="ECO:0007669"/>
    <property type="project" value="TreeGrafter"/>
</dbReference>
<dbReference type="EMBL" id="CP059165">
    <property type="protein sequence ID" value="QLL06151.1"/>
    <property type="molecule type" value="Genomic_DNA"/>
</dbReference>
<keyword evidence="1 2" id="KW-0238">DNA-binding</keyword>